<evidence type="ECO:0000256" key="2">
    <source>
        <dbReference type="ARBA" id="ARBA00004370"/>
    </source>
</evidence>
<reference evidence="7 8" key="1">
    <citation type="submission" date="2016-10" db="EMBL/GenBank/DDBJ databases">
        <authorList>
            <person name="de Groot N.N."/>
        </authorList>
    </citation>
    <scope>NUCLEOTIDE SEQUENCE [LARGE SCALE GENOMIC DNA]</scope>
    <source>
        <strain evidence="7 8">BS3655</strain>
    </source>
</reference>
<dbReference type="AlphaFoldDB" id="A0A1H4VE74"/>
<gene>
    <name evidence="7" type="ORF">SAMN04490185_2103</name>
</gene>
<dbReference type="Gene3D" id="3.40.50.1820">
    <property type="entry name" value="alpha/beta hydrolase"/>
    <property type="match status" value="1"/>
</dbReference>
<organism evidence="7 8">
    <name type="scientific">Pseudomonas frederiksbergensis</name>
    <dbReference type="NCBI Taxonomy" id="104087"/>
    <lineage>
        <taxon>Bacteria</taxon>
        <taxon>Pseudomonadati</taxon>
        <taxon>Pseudomonadota</taxon>
        <taxon>Gammaproteobacteria</taxon>
        <taxon>Pseudomonadales</taxon>
        <taxon>Pseudomonadaceae</taxon>
        <taxon>Pseudomonas</taxon>
    </lineage>
</organism>
<dbReference type="Pfam" id="PF05057">
    <property type="entry name" value="DUF676"/>
    <property type="match status" value="1"/>
</dbReference>
<dbReference type="PANTHER" id="PTHR48182">
    <property type="entry name" value="PROTEIN SERAC1"/>
    <property type="match status" value="1"/>
</dbReference>
<protein>
    <submittedName>
        <fullName evidence="7">PGAP1-like protein</fullName>
    </submittedName>
</protein>
<dbReference type="InterPro" id="IPR046912">
    <property type="entry name" value="ABC-3C_CTD8"/>
</dbReference>
<dbReference type="RefSeq" id="WP_074873936.1">
    <property type="nucleotide sequence ID" value="NZ_FNTF01000002.1"/>
</dbReference>
<proteinExistence type="predicted"/>
<dbReference type="GO" id="GO:0016020">
    <property type="term" value="C:membrane"/>
    <property type="evidence" value="ECO:0007669"/>
    <property type="project" value="UniProtKB-SubCell"/>
</dbReference>
<evidence type="ECO:0000259" key="6">
    <source>
        <dbReference type="Pfam" id="PF20284"/>
    </source>
</evidence>
<evidence type="ECO:0000256" key="4">
    <source>
        <dbReference type="ARBA" id="ARBA00023136"/>
    </source>
</evidence>
<name>A0A1H4VE74_9PSED</name>
<dbReference type="Proteomes" id="UP000183114">
    <property type="component" value="Unassembled WGS sequence"/>
</dbReference>
<dbReference type="PANTHER" id="PTHR48182:SF2">
    <property type="entry name" value="PROTEIN SERAC1"/>
    <property type="match status" value="1"/>
</dbReference>
<evidence type="ECO:0000259" key="5">
    <source>
        <dbReference type="Pfam" id="PF05057"/>
    </source>
</evidence>
<sequence length="390" mass="44114">MKKIGVVFVHGFTGGENTWKNADGEKFSDLLKQDAGLANRYDFFEFDYFTKLISIYHSAPVQRVLGLIGFGKNRVRSNKPIKQLSESLDAYIRTRLEDYEHVILIAHSMGGLIAKDYILNYEEGNGPQPTGYISIAVPHKGSLGSVLLAPTMNVNAKEMQPLSDYGDALNSEWTHRKEELPRCMYIVALHDECVPVTSSIPFTVNKSEKFTFSHDHLSICKPNGPEDLVYMRVKSFLSSLAHDHSMNELAATTFDPDLNEYDKEIFVIKMILSGIGEMGIEDAKASFFHAEIISKAADQKDRIILVDLQNKVLGLYRQTFNEHFASSEGNEIFSEVHRLLLDQDAKVLESGVKYINFIHKKGLLQQLANKLNRHVIWSNDVTTDHIQDKM</sequence>
<dbReference type="InterPro" id="IPR029058">
    <property type="entry name" value="AB_hydrolase_fold"/>
</dbReference>
<feature type="domain" description="DUF676" evidence="5">
    <location>
        <begin position="6"/>
        <end position="147"/>
    </location>
</feature>
<evidence type="ECO:0000256" key="3">
    <source>
        <dbReference type="ARBA" id="ARBA00022824"/>
    </source>
</evidence>
<feature type="domain" description="ABC-three component systems C-terminal" evidence="6">
    <location>
        <begin position="259"/>
        <end position="379"/>
    </location>
</feature>
<evidence type="ECO:0000313" key="7">
    <source>
        <dbReference type="EMBL" id="SEC79277.1"/>
    </source>
</evidence>
<dbReference type="SUPFAM" id="SSF53474">
    <property type="entry name" value="alpha/beta-Hydrolases"/>
    <property type="match status" value="1"/>
</dbReference>
<evidence type="ECO:0000313" key="8">
    <source>
        <dbReference type="Proteomes" id="UP000183114"/>
    </source>
</evidence>
<dbReference type="EMBL" id="FNTF01000002">
    <property type="protein sequence ID" value="SEC79277.1"/>
    <property type="molecule type" value="Genomic_DNA"/>
</dbReference>
<accession>A0A1H4VE74</accession>
<dbReference type="Pfam" id="PF20284">
    <property type="entry name" value="CTD8"/>
    <property type="match status" value="1"/>
</dbReference>
<keyword evidence="4" id="KW-0472">Membrane</keyword>
<dbReference type="InterPro" id="IPR007751">
    <property type="entry name" value="DUF676_lipase-like"/>
</dbReference>
<dbReference type="InterPro" id="IPR052374">
    <property type="entry name" value="SERAC1"/>
</dbReference>
<evidence type="ECO:0000256" key="1">
    <source>
        <dbReference type="ARBA" id="ARBA00004240"/>
    </source>
</evidence>
<keyword evidence="3" id="KW-0256">Endoplasmic reticulum</keyword>
<comment type="subcellular location">
    <subcellularLocation>
        <location evidence="1">Endoplasmic reticulum</location>
    </subcellularLocation>
    <subcellularLocation>
        <location evidence="2">Membrane</location>
    </subcellularLocation>
</comment>